<feature type="transmembrane region" description="Helical" evidence="1">
    <location>
        <begin position="406"/>
        <end position="427"/>
    </location>
</feature>
<accession>A0A6P4AWU4</accession>
<name>A0A6P4AWU4_ZIZJJ</name>
<dbReference type="KEGG" id="zju:107427846"/>
<proteinExistence type="predicted"/>
<sequence>MNTQEPTDNNGAYTSVSPEDHDEALANYMQATLYNDSPLSSKCCIFRIPDVFRRHNEKVYEPDVIAIGPFHHRKPSLQPMEIVKKWYLRTLLSRLNISMLGLVKGIKEFEKRARDCYQEPIDLDQNEFIEMLIIDGCFLVELFRKETISELRSMDDPIFNMACMHQFLYHDLLLLENQLPWFVLQYLFNLTMENDQRTLSLTELVLKFFQACFPLTNHSKSSPRLDLENLHIVDLIRNVLISSFPGVQSGPKPEKPKLIPCVTELIKAGVKFTKSSSDNMMDIVFTNGTFEIPPFSIEETTEPIFRNLIAFEQCYHSCEDKITSYAILMDNLINTSKDVEILSDKGIIDNWLSAEDASQYFNRLYNDTFVTTFFYSELCKDVNEYYRAKWPKWRAILFRDYLTNPWTIISLVAAFVLLVLTFLQTFYSIKQFYSSGD</sequence>
<dbReference type="AlphaFoldDB" id="A0A6P4AWU4"/>
<evidence type="ECO:0000313" key="2">
    <source>
        <dbReference type="Proteomes" id="UP001652623"/>
    </source>
</evidence>
<keyword evidence="1" id="KW-1133">Transmembrane helix</keyword>
<keyword evidence="1" id="KW-0472">Membrane</keyword>
<dbReference type="Proteomes" id="UP001652623">
    <property type="component" value="Chromosome 9"/>
</dbReference>
<dbReference type="GeneID" id="107427846"/>
<dbReference type="RefSeq" id="XP_015893730.1">
    <property type="nucleotide sequence ID" value="XM_016038244.4"/>
</dbReference>
<dbReference type="Pfam" id="PF03140">
    <property type="entry name" value="DUF247"/>
    <property type="match status" value="1"/>
</dbReference>
<dbReference type="PANTHER" id="PTHR31170:SF17">
    <property type="match status" value="1"/>
</dbReference>
<reference evidence="3" key="1">
    <citation type="submission" date="2025-08" db="UniProtKB">
        <authorList>
            <consortium name="RefSeq"/>
        </authorList>
    </citation>
    <scope>IDENTIFICATION</scope>
    <source>
        <tissue evidence="3">Seedling</tissue>
    </source>
</reference>
<keyword evidence="2" id="KW-1185">Reference proteome</keyword>
<dbReference type="PANTHER" id="PTHR31170">
    <property type="entry name" value="BNAC04G53230D PROTEIN"/>
    <property type="match status" value="1"/>
</dbReference>
<evidence type="ECO:0000313" key="3">
    <source>
        <dbReference type="RefSeq" id="XP_015893730.1"/>
    </source>
</evidence>
<organism evidence="2 3">
    <name type="scientific">Ziziphus jujuba</name>
    <name type="common">Chinese jujube</name>
    <name type="synonym">Ziziphus sativa</name>
    <dbReference type="NCBI Taxonomy" id="326968"/>
    <lineage>
        <taxon>Eukaryota</taxon>
        <taxon>Viridiplantae</taxon>
        <taxon>Streptophyta</taxon>
        <taxon>Embryophyta</taxon>
        <taxon>Tracheophyta</taxon>
        <taxon>Spermatophyta</taxon>
        <taxon>Magnoliopsida</taxon>
        <taxon>eudicotyledons</taxon>
        <taxon>Gunneridae</taxon>
        <taxon>Pentapetalae</taxon>
        <taxon>rosids</taxon>
        <taxon>fabids</taxon>
        <taxon>Rosales</taxon>
        <taxon>Rhamnaceae</taxon>
        <taxon>Paliureae</taxon>
        <taxon>Ziziphus</taxon>
    </lineage>
</organism>
<dbReference type="InterPro" id="IPR004158">
    <property type="entry name" value="DUF247_pln"/>
</dbReference>
<evidence type="ECO:0000256" key="1">
    <source>
        <dbReference type="SAM" id="Phobius"/>
    </source>
</evidence>
<dbReference type="InParanoid" id="A0A6P4AWU4"/>
<gene>
    <name evidence="3" type="primary">LOC107427846</name>
</gene>
<keyword evidence="1" id="KW-0812">Transmembrane</keyword>
<protein>
    <submittedName>
        <fullName evidence="3">UPF0481 protein At3g47200-like</fullName>
    </submittedName>
</protein>